<comment type="similarity">
    <text evidence="2">Belongs to the HpaH/HsaA monooxygenase family.</text>
</comment>
<dbReference type="InterPro" id="IPR036250">
    <property type="entry name" value="AcylCo_DH-like_C"/>
</dbReference>
<dbReference type="PIRSF" id="PIRSF016578">
    <property type="entry name" value="HsaA"/>
    <property type="match status" value="1"/>
</dbReference>
<dbReference type="Pfam" id="PF08028">
    <property type="entry name" value="Acyl-CoA_dh_2"/>
    <property type="match status" value="1"/>
</dbReference>
<dbReference type="InterPro" id="IPR013107">
    <property type="entry name" value="Acyl-CoA_DH_C"/>
</dbReference>
<dbReference type="PANTHER" id="PTHR48083">
    <property type="entry name" value="MEDIUM-CHAIN SPECIFIC ACYL-COA DEHYDROGENASE, MITOCHONDRIAL-RELATED"/>
    <property type="match status" value="1"/>
</dbReference>
<reference evidence="5 6" key="1">
    <citation type="submission" date="2020-11" db="EMBL/GenBank/DDBJ databases">
        <title>Kaistella gelatinilytica sp. nov., a flavobacterium isolated from Antarctic Soil.</title>
        <authorList>
            <person name="Li J."/>
        </authorList>
    </citation>
    <scope>NUCLEOTIDE SEQUENCE [LARGE SCALE GENOMIC DNA]</scope>
    <source>
        <strain evidence="5 6">G5-32</strain>
    </source>
</reference>
<name>A0ABS0F928_9FLAO</name>
<evidence type="ECO:0000313" key="6">
    <source>
        <dbReference type="Proteomes" id="UP000660070"/>
    </source>
</evidence>
<feature type="domain" description="Acyl-CoA dehydrogenase/oxidase N-terminal" evidence="3">
    <location>
        <begin position="12"/>
        <end position="120"/>
    </location>
</feature>
<proteinExistence type="inferred from homology"/>
<evidence type="ECO:0000259" key="3">
    <source>
        <dbReference type="Pfam" id="PF02771"/>
    </source>
</evidence>
<feature type="domain" description="Acyl-CoA dehydrogenase C-terminal" evidence="4">
    <location>
        <begin position="237"/>
        <end position="353"/>
    </location>
</feature>
<dbReference type="InterPro" id="IPR046373">
    <property type="entry name" value="Acyl-CoA_Oxase/DH_mid-dom_sf"/>
</dbReference>
<dbReference type="Proteomes" id="UP000660070">
    <property type="component" value="Unassembled WGS sequence"/>
</dbReference>
<sequence length="390" mass="43465">MTHFTQNQLAKFIRSAQKIGDRSLSEATKADKVDSFPKKTLKKIIKSKLLEAAIPVKYGGQNLGLSAGTNLALLTILKNIGSGNLVMGRVLEGHINAQILIDQFGTKKQKKRFAKDALNGHLFGVWNTQAKDGTFLKFKKNGNYHLNGAKTFATGCGFVSRPLITAALPDGSWQMAIVKFDQVKSEIDASWWNPMGMRSSRSYKINFFKAKIPQNNLLGKAGDYYRQPCFSGGAIRFAAIQLGAAERLLSETIKYLQQLQRTEDPFQKTRIGEMTIAVATGNLWLKNAAAELDLYHDHPTEKNSQKLLCMANMMRTAIEKICLEVMELCAKSVGARGLNSPYHFERIIRDLTTYLRQPAPDAALAEVGRYSLQTKNLNTVFSKKIKKNIL</sequence>
<evidence type="ECO:0000313" key="5">
    <source>
        <dbReference type="EMBL" id="MBF8456150.1"/>
    </source>
</evidence>
<dbReference type="EMBL" id="JADPVI010000001">
    <property type="protein sequence ID" value="MBF8456150.1"/>
    <property type="molecule type" value="Genomic_DNA"/>
</dbReference>
<organism evidence="5 6">
    <name type="scientific">Kaistella gelatinilytica</name>
    <dbReference type="NCBI Taxonomy" id="2787636"/>
    <lineage>
        <taxon>Bacteria</taxon>
        <taxon>Pseudomonadati</taxon>
        <taxon>Bacteroidota</taxon>
        <taxon>Flavobacteriia</taxon>
        <taxon>Flavobacteriales</taxon>
        <taxon>Weeksellaceae</taxon>
        <taxon>Chryseobacterium group</taxon>
        <taxon>Kaistella</taxon>
    </lineage>
</organism>
<dbReference type="InterPro" id="IPR009100">
    <property type="entry name" value="AcylCoA_DH/oxidase_NM_dom_sf"/>
</dbReference>
<dbReference type="InterPro" id="IPR037069">
    <property type="entry name" value="AcylCoA_DH/ox_N_sf"/>
</dbReference>
<dbReference type="Gene3D" id="2.40.110.10">
    <property type="entry name" value="Butyryl-CoA Dehydrogenase, subunit A, domain 2"/>
    <property type="match status" value="1"/>
</dbReference>
<dbReference type="SUPFAM" id="SSF47203">
    <property type="entry name" value="Acyl-CoA dehydrogenase C-terminal domain-like"/>
    <property type="match status" value="1"/>
</dbReference>
<protein>
    <submittedName>
        <fullName evidence="5">Acyl-CoA dehydrogenase family protein</fullName>
    </submittedName>
</protein>
<dbReference type="RefSeq" id="WP_196078691.1">
    <property type="nucleotide sequence ID" value="NZ_JADPVI010000001.1"/>
</dbReference>
<dbReference type="Gene3D" id="1.20.140.10">
    <property type="entry name" value="Butyryl-CoA Dehydrogenase, subunit A, domain 3"/>
    <property type="match status" value="1"/>
</dbReference>
<dbReference type="InterPro" id="IPR013786">
    <property type="entry name" value="AcylCoA_DH/ox_N"/>
</dbReference>
<gene>
    <name evidence="5" type="ORF">IV494_03055</name>
</gene>
<dbReference type="PANTHER" id="PTHR48083:SF37">
    <property type="entry name" value="DEHYDROGENASE, PUTATIVE-RELATED"/>
    <property type="match status" value="1"/>
</dbReference>
<dbReference type="Gene3D" id="1.10.540.10">
    <property type="entry name" value="Acyl-CoA dehydrogenase/oxidase, N-terminal domain"/>
    <property type="match status" value="1"/>
</dbReference>
<keyword evidence="1" id="KW-0560">Oxidoreductase</keyword>
<accession>A0ABS0F928</accession>
<evidence type="ECO:0000259" key="4">
    <source>
        <dbReference type="Pfam" id="PF08028"/>
    </source>
</evidence>
<comment type="caution">
    <text evidence="5">The sequence shown here is derived from an EMBL/GenBank/DDBJ whole genome shotgun (WGS) entry which is preliminary data.</text>
</comment>
<evidence type="ECO:0000256" key="2">
    <source>
        <dbReference type="ARBA" id="ARBA00049661"/>
    </source>
</evidence>
<keyword evidence="6" id="KW-1185">Reference proteome</keyword>
<evidence type="ECO:0000256" key="1">
    <source>
        <dbReference type="ARBA" id="ARBA00023002"/>
    </source>
</evidence>
<dbReference type="SUPFAM" id="SSF56645">
    <property type="entry name" value="Acyl-CoA dehydrogenase NM domain-like"/>
    <property type="match status" value="1"/>
</dbReference>
<dbReference type="Pfam" id="PF02771">
    <property type="entry name" value="Acyl-CoA_dh_N"/>
    <property type="match status" value="1"/>
</dbReference>
<dbReference type="InterPro" id="IPR050741">
    <property type="entry name" value="Acyl-CoA_dehydrogenase"/>
</dbReference>